<accession>A0A1H9MRU1</accession>
<evidence type="ECO:0000256" key="3">
    <source>
        <dbReference type="ARBA" id="ARBA00023163"/>
    </source>
</evidence>
<dbReference type="PRINTS" id="PR00037">
    <property type="entry name" value="HTHLACR"/>
</dbReference>
<dbReference type="STRING" id="137733.SAMN05421767_12916"/>
<dbReference type="SUPFAM" id="SSF46785">
    <property type="entry name" value="Winged helix' DNA-binding domain"/>
    <property type="match status" value="1"/>
</dbReference>
<protein>
    <submittedName>
        <fullName evidence="5">Transcriptional regulator, DeoR family</fullName>
    </submittedName>
</protein>
<dbReference type="InterPro" id="IPR036390">
    <property type="entry name" value="WH_DNA-bd_sf"/>
</dbReference>
<dbReference type="PANTHER" id="PTHR30363">
    <property type="entry name" value="HTH-TYPE TRANSCRIPTIONAL REGULATOR SRLR-RELATED"/>
    <property type="match status" value="1"/>
</dbReference>
<dbReference type="AlphaFoldDB" id="A0A1H9MRU1"/>
<dbReference type="InterPro" id="IPR037171">
    <property type="entry name" value="NagB/RpiA_transferase-like"/>
</dbReference>
<gene>
    <name evidence="5" type="ORF">SAMN05421767_12916</name>
</gene>
<dbReference type="SMART" id="SM00420">
    <property type="entry name" value="HTH_DEOR"/>
    <property type="match status" value="1"/>
</dbReference>
<dbReference type="GO" id="GO:0003677">
    <property type="term" value="F:DNA binding"/>
    <property type="evidence" value="ECO:0007669"/>
    <property type="project" value="UniProtKB-KW"/>
</dbReference>
<dbReference type="EMBL" id="FOGF01000029">
    <property type="protein sequence ID" value="SER26135.1"/>
    <property type="molecule type" value="Genomic_DNA"/>
</dbReference>
<evidence type="ECO:0000313" key="5">
    <source>
        <dbReference type="EMBL" id="SER26135.1"/>
    </source>
</evidence>
<keyword evidence="1" id="KW-0805">Transcription regulation</keyword>
<keyword evidence="3" id="KW-0804">Transcription</keyword>
<sequence length="275" mass="30952">MALLPYFNSLGEKGELEMKQSRGTVFRRQQKLIKKLQDEGEIFVEDVAKELGVSEITIRRDLQLFDDRHLIERFYGGARYIKGTIQTEKVKDKIQTTNKQIIAKKAAELVNDYDMVFINSGSTAFSLLKYLAHKKVTILTNNGRAIFKRNNTEAVIIVSGGEIYERKKSLVGDFAINSFSRVTANICFLGVGGLSKEGITTYALPETAVNKMILERTEGPRIVVCEGEKIGRKSNFFTADCSMITHVITDTMANRATVEYLKDLGIDVIFVDEEE</sequence>
<dbReference type="InterPro" id="IPR001034">
    <property type="entry name" value="DeoR_HTH"/>
</dbReference>
<dbReference type="PANTHER" id="PTHR30363:SF44">
    <property type="entry name" value="AGA OPERON TRANSCRIPTIONAL REPRESSOR-RELATED"/>
    <property type="match status" value="1"/>
</dbReference>
<dbReference type="InterPro" id="IPR014036">
    <property type="entry name" value="DeoR-like_C"/>
</dbReference>
<feature type="domain" description="HTH deoR-type" evidence="4">
    <location>
        <begin position="25"/>
        <end position="80"/>
    </location>
</feature>
<dbReference type="SUPFAM" id="SSF100950">
    <property type="entry name" value="NagB/RpiA/CoA transferase-like"/>
    <property type="match status" value="1"/>
</dbReference>
<dbReference type="PROSITE" id="PS00894">
    <property type="entry name" value="HTH_DEOR_1"/>
    <property type="match status" value="1"/>
</dbReference>
<keyword evidence="2" id="KW-0238">DNA-binding</keyword>
<keyword evidence="6" id="KW-1185">Reference proteome</keyword>
<organism evidence="5 6">
    <name type="scientific">Granulicatella balaenopterae</name>
    <dbReference type="NCBI Taxonomy" id="137733"/>
    <lineage>
        <taxon>Bacteria</taxon>
        <taxon>Bacillati</taxon>
        <taxon>Bacillota</taxon>
        <taxon>Bacilli</taxon>
        <taxon>Lactobacillales</taxon>
        <taxon>Carnobacteriaceae</taxon>
        <taxon>Granulicatella</taxon>
    </lineage>
</organism>
<evidence type="ECO:0000256" key="1">
    <source>
        <dbReference type="ARBA" id="ARBA00023015"/>
    </source>
</evidence>
<dbReference type="Pfam" id="PF08220">
    <property type="entry name" value="HTH_DeoR"/>
    <property type="match status" value="1"/>
</dbReference>
<dbReference type="SMART" id="SM01134">
    <property type="entry name" value="DeoRC"/>
    <property type="match status" value="1"/>
</dbReference>
<dbReference type="InterPro" id="IPR018356">
    <property type="entry name" value="Tscrpt_reg_HTH_DeoR_CS"/>
</dbReference>
<dbReference type="Proteomes" id="UP000198556">
    <property type="component" value="Unassembled WGS sequence"/>
</dbReference>
<dbReference type="InterPro" id="IPR050313">
    <property type="entry name" value="Carb_Metab_HTH_regulators"/>
</dbReference>
<proteinExistence type="predicted"/>
<dbReference type="PROSITE" id="PS51000">
    <property type="entry name" value="HTH_DEOR_2"/>
    <property type="match status" value="1"/>
</dbReference>
<evidence type="ECO:0000313" key="6">
    <source>
        <dbReference type="Proteomes" id="UP000198556"/>
    </source>
</evidence>
<name>A0A1H9MRU1_9LACT</name>
<dbReference type="GO" id="GO:0003700">
    <property type="term" value="F:DNA-binding transcription factor activity"/>
    <property type="evidence" value="ECO:0007669"/>
    <property type="project" value="InterPro"/>
</dbReference>
<evidence type="ECO:0000259" key="4">
    <source>
        <dbReference type="PROSITE" id="PS51000"/>
    </source>
</evidence>
<dbReference type="Pfam" id="PF00455">
    <property type="entry name" value="DeoRC"/>
    <property type="match status" value="1"/>
</dbReference>
<dbReference type="Gene3D" id="3.40.50.1360">
    <property type="match status" value="1"/>
</dbReference>
<evidence type="ECO:0000256" key="2">
    <source>
        <dbReference type="ARBA" id="ARBA00023125"/>
    </source>
</evidence>
<reference evidence="5 6" key="1">
    <citation type="submission" date="2016-10" db="EMBL/GenBank/DDBJ databases">
        <authorList>
            <person name="de Groot N.N."/>
        </authorList>
    </citation>
    <scope>NUCLEOTIDE SEQUENCE [LARGE SCALE GENOMIC DNA]</scope>
    <source>
        <strain evidence="5 6">DSM 15827</strain>
    </source>
</reference>